<keyword evidence="3" id="KW-0472">Membrane</keyword>
<dbReference type="InterPro" id="IPR003960">
    <property type="entry name" value="ATPase_AAA_CS"/>
</dbReference>
<dbReference type="PANTHER" id="PTHR23070">
    <property type="entry name" value="BCS1 AAA-TYPE ATPASE"/>
    <property type="match status" value="1"/>
</dbReference>
<dbReference type="Proteomes" id="UP000029781">
    <property type="component" value="Segment"/>
</dbReference>
<organismHost>
    <name type="scientific">Cafeteria roenbergensis</name>
    <name type="common">Marine flagellate</name>
    <dbReference type="NCBI Taxonomy" id="33653"/>
</organismHost>
<reference evidence="5 6" key="1">
    <citation type="journal article" date="2010" name="Proc. Natl. Acad. Sci. U.S.A.">
        <title>Giant virus with a remarkable complement of genes infects marine zooplankton.</title>
        <authorList>
            <person name="Fischer M.G."/>
            <person name="Allen M.J."/>
            <person name="Wilson W.H."/>
            <person name="Suttle C.A."/>
        </authorList>
    </citation>
    <scope>NUCLEOTIDE SEQUENCE [LARGE SCALE GENOMIC DNA]</scope>
    <source>
        <strain evidence="5 6">BV-PW1</strain>
    </source>
</reference>
<keyword evidence="3" id="KW-1133">Transmembrane helix</keyword>
<dbReference type="GO" id="GO:0005524">
    <property type="term" value="F:ATP binding"/>
    <property type="evidence" value="ECO:0007669"/>
    <property type="project" value="InterPro"/>
</dbReference>
<comment type="similarity">
    <text evidence="1">Belongs to the AAA ATPase family. BCS1 subfamily.</text>
</comment>
<feature type="transmembrane region" description="Helical" evidence="3">
    <location>
        <begin position="21"/>
        <end position="41"/>
    </location>
</feature>
<dbReference type="Gene3D" id="3.40.50.300">
    <property type="entry name" value="P-loop containing nucleotide triphosphate hydrolases"/>
    <property type="match status" value="1"/>
</dbReference>
<feature type="region of interest" description="Disordered" evidence="2">
    <location>
        <begin position="329"/>
        <end position="354"/>
    </location>
</feature>
<dbReference type="Pfam" id="PF00004">
    <property type="entry name" value="AAA"/>
    <property type="match status" value="1"/>
</dbReference>
<dbReference type="InterPro" id="IPR050747">
    <property type="entry name" value="Mitochondrial_chaperone_BCS1"/>
</dbReference>
<dbReference type="RefSeq" id="YP_003969935.1">
    <property type="nucleotide sequence ID" value="NC_014637.1"/>
</dbReference>
<evidence type="ECO:0000256" key="1">
    <source>
        <dbReference type="ARBA" id="ARBA00007448"/>
    </source>
</evidence>
<dbReference type="EMBL" id="GU244497">
    <property type="protein sequence ID" value="ADO67336.1"/>
    <property type="molecule type" value="Genomic_DNA"/>
</dbReference>
<evidence type="ECO:0000256" key="3">
    <source>
        <dbReference type="SAM" id="Phobius"/>
    </source>
</evidence>
<gene>
    <name evidence="5" type="ORF">crov302</name>
</gene>
<evidence type="ECO:0000313" key="5">
    <source>
        <dbReference type="EMBL" id="ADO67336.1"/>
    </source>
</evidence>
<accession>E3T573</accession>
<dbReference type="InterPro" id="IPR003959">
    <property type="entry name" value="ATPase_AAA_core"/>
</dbReference>
<dbReference type="GeneID" id="9887705"/>
<dbReference type="SMART" id="SM00382">
    <property type="entry name" value="AAA"/>
    <property type="match status" value="1"/>
</dbReference>
<name>E3T573_CROVB</name>
<keyword evidence="3" id="KW-0812">Transmembrane</keyword>
<dbReference type="OrthoDB" id="13154at10239"/>
<dbReference type="KEGG" id="vg:9887705"/>
<dbReference type="PROSITE" id="PS00674">
    <property type="entry name" value="AAA"/>
    <property type="match status" value="1"/>
</dbReference>
<evidence type="ECO:0000259" key="4">
    <source>
        <dbReference type="SMART" id="SM00382"/>
    </source>
</evidence>
<evidence type="ECO:0000313" key="6">
    <source>
        <dbReference type="Proteomes" id="UP000029781"/>
    </source>
</evidence>
<dbReference type="InterPro" id="IPR003593">
    <property type="entry name" value="AAA+_ATPase"/>
</dbReference>
<feature type="domain" description="AAA+ ATPase" evidence="4">
    <location>
        <begin position="243"/>
        <end position="428"/>
    </location>
</feature>
<keyword evidence="6" id="KW-1185">Reference proteome</keyword>
<organism evidence="5 6">
    <name type="scientific">Cafeteria roenbergensis virus (strain BV-PW1)</name>
    <name type="common">CroV</name>
    <dbReference type="NCBI Taxonomy" id="693272"/>
    <lineage>
        <taxon>Viruses</taxon>
        <taxon>Varidnaviria</taxon>
        <taxon>Bamfordvirae</taxon>
        <taxon>Nucleocytoviricota</taxon>
        <taxon>Megaviricetes</taxon>
        <taxon>Imitervirales</taxon>
        <taxon>Mimiviridae</taxon>
        <taxon>Aliimimivirinae</taxon>
        <taxon>Rheavirus</taxon>
        <taxon>Rheavirus sinusmexicani</taxon>
    </lineage>
</organism>
<dbReference type="SUPFAM" id="SSF52540">
    <property type="entry name" value="P-loop containing nucleoside triphosphate hydrolases"/>
    <property type="match status" value="1"/>
</dbReference>
<dbReference type="GO" id="GO:0016887">
    <property type="term" value="F:ATP hydrolysis activity"/>
    <property type="evidence" value="ECO:0007669"/>
    <property type="project" value="InterPro"/>
</dbReference>
<dbReference type="InterPro" id="IPR027417">
    <property type="entry name" value="P-loop_NTPase"/>
</dbReference>
<sequence length="495" mass="58233">MDFNYLILTMLVTQLNSLKEYFYLILPLIVIGYLITNNHIFDDIYQYFKSEPKGTVTLESIPKQNKNSDRYQSIMWYLSNNVNDTIYRSSEVFFSEFSYHSYKKNPFHFFRVDQPTEFKICNDIYGKVKSSNFIVTKDNTSENIKNYQIDIFSYTKTVPQLISFLDKLVLQHRQAQLEKSLTHQLIIESLYNVEKKRFICNSYKWSSNVSFDNKFFDNKDIILNQIDFFLNNPKYFKQKGIPYQLGILLHGVPGCGKTSFIKALAKKTDRHLIDIKLSNSVDLTKLKQLFLDERIDSNTFIPVNKRLYILEDIDVMGDMVHKRTDKNTKTTKDTVTEKDVESLEDNNTKDENKDKNVKTFNNQLFKKFGAKFKKSPTNNMSYFLNILDGIQENKGRIIIMTTNHVTKLDPAIIRPGRIDINIEFKPASKKIMEQILSHYWDLKVRVELENEYIPLPHCEIVELCRSSNSLDETLKKLELKCEKLKKEQLLKLKTK</sequence>
<proteinExistence type="inferred from homology"/>
<evidence type="ECO:0000256" key="2">
    <source>
        <dbReference type="SAM" id="MobiDB-lite"/>
    </source>
</evidence>
<protein>
    <submittedName>
        <fullName evidence="5">Putative AAA+ family ATPase</fullName>
    </submittedName>
</protein>